<evidence type="ECO:0000256" key="5">
    <source>
        <dbReference type="ARBA" id="ARBA00023002"/>
    </source>
</evidence>
<keyword evidence="12" id="KW-1185">Reference proteome</keyword>
<accession>A0A8S0RBD1</accession>
<feature type="binding site" description="axial binding residue" evidence="8">
    <location>
        <position position="472"/>
    </location>
    <ligand>
        <name>heme</name>
        <dbReference type="ChEBI" id="CHEBI:30413"/>
    </ligand>
    <ligandPart>
        <name>Fe</name>
        <dbReference type="ChEBI" id="CHEBI:18248"/>
    </ligandPart>
</feature>
<dbReference type="InterPro" id="IPR036396">
    <property type="entry name" value="Cyt_P450_sf"/>
</dbReference>
<evidence type="ECO:0000256" key="1">
    <source>
        <dbReference type="ARBA" id="ARBA00001971"/>
    </source>
</evidence>
<dbReference type="AlphaFoldDB" id="A0A8S0RBD1"/>
<dbReference type="InterPro" id="IPR002403">
    <property type="entry name" value="Cyt_P450_E_grp-IV"/>
</dbReference>
<dbReference type="PANTHER" id="PTHR24292">
    <property type="entry name" value="CYTOCHROME P450"/>
    <property type="match status" value="1"/>
</dbReference>
<evidence type="ECO:0000313" key="11">
    <source>
        <dbReference type="EMBL" id="CAA2976549.1"/>
    </source>
</evidence>
<keyword evidence="6 8" id="KW-0408">Iron</keyword>
<reference evidence="11 12" key="1">
    <citation type="submission" date="2019-12" db="EMBL/GenBank/DDBJ databases">
        <authorList>
            <person name="Alioto T."/>
            <person name="Alioto T."/>
            <person name="Gomez Garrido J."/>
        </authorList>
    </citation>
    <scope>NUCLEOTIDE SEQUENCE [LARGE SCALE GENOMIC DNA]</scope>
</reference>
<organism evidence="11 12">
    <name type="scientific">Olea europaea subsp. europaea</name>
    <dbReference type="NCBI Taxonomy" id="158383"/>
    <lineage>
        <taxon>Eukaryota</taxon>
        <taxon>Viridiplantae</taxon>
        <taxon>Streptophyta</taxon>
        <taxon>Embryophyta</taxon>
        <taxon>Tracheophyta</taxon>
        <taxon>Spermatophyta</taxon>
        <taxon>Magnoliopsida</taxon>
        <taxon>eudicotyledons</taxon>
        <taxon>Gunneridae</taxon>
        <taxon>Pentapetalae</taxon>
        <taxon>asterids</taxon>
        <taxon>lamiids</taxon>
        <taxon>Lamiales</taxon>
        <taxon>Oleaceae</taxon>
        <taxon>Oleeae</taxon>
        <taxon>Olea</taxon>
    </lineage>
</organism>
<dbReference type="PROSITE" id="PS00086">
    <property type="entry name" value="CYTOCHROME_P450"/>
    <property type="match status" value="1"/>
</dbReference>
<feature type="coiled-coil region" evidence="10">
    <location>
        <begin position="159"/>
        <end position="190"/>
    </location>
</feature>
<evidence type="ECO:0000313" key="12">
    <source>
        <dbReference type="Proteomes" id="UP000594638"/>
    </source>
</evidence>
<evidence type="ECO:0000256" key="3">
    <source>
        <dbReference type="ARBA" id="ARBA00022617"/>
    </source>
</evidence>
<dbReference type="SUPFAM" id="SSF48264">
    <property type="entry name" value="Cytochrome P450"/>
    <property type="match status" value="1"/>
</dbReference>
<evidence type="ECO:0000256" key="9">
    <source>
        <dbReference type="RuleBase" id="RU000461"/>
    </source>
</evidence>
<dbReference type="GO" id="GO:0004497">
    <property type="term" value="F:monooxygenase activity"/>
    <property type="evidence" value="ECO:0007669"/>
    <property type="project" value="UniProtKB-KW"/>
</dbReference>
<protein>
    <submittedName>
        <fullName evidence="11">Cytochrome P450 3A21-like</fullName>
    </submittedName>
</protein>
<keyword evidence="10" id="KW-0175">Coiled coil</keyword>
<evidence type="ECO:0000256" key="4">
    <source>
        <dbReference type="ARBA" id="ARBA00022723"/>
    </source>
</evidence>
<comment type="similarity">
    <text evidence="2 9">Belongs to the cytochrome P450 family.</text>
</comment>
<dbReference type="EMBL" id="CACTIH010002465">
    <property type="protein sequence ID" value="CAA2976549.1"/>
    <property type="molecule type" value="Genomic_DNA"/>
</dbReference>
<dbReference type="PRINTS" id="PR00385">
    <property type="entry name" value="P450"/>
</dbReference>
<proteinExistence type="inferred from homology"/>
<evidence type="ECO:0000256" key="8">
    <source>
        <dbReference type="PIRSR" id="PIRSR602403-1"/>
    </source>
</evidence>
<dbReference type="Proteomes" id="UP000594638">
    <property type="component" value="Unassembled WGS sequence"/>
</dbReference>
<keyword evidence="5 9" id="KW-0560">Oxidoreductase</keyword>
<evidence type="ECO:0000256" key="6">
    <source>
        <dbReference type="ARBA" id="ARBA00023004"/>
    </source>
</evidence>
<dbReference type="OrthoDB" id="1470350at2759"/>
<keyword evidence="4 8" id="KW-0479">Metal-binding</keyword>
<keyword evidence="7 9" id="KW-0503">Monooxygenase</keyword>
<evidence type="ECO:0000256" key="10">
    <source>
        <dbReference type="SAM" id="Coils"/>
    </source>
</evidence>
<dbReference type="Pfam" id="PF00067">
    <property type="entry name" value="p450"/>
    <property type="match status" value="1"/>
</dbReference>
<dbReference type="InterPro" id="IPR050476">
    <property type="entry name" value="Insect_CytP450_Detox"/>
</dbReference>
<dbReference type="GO" id="GO:0016705">
    <property type="term" value="F:oxidoreductase activity, acting on paired donors, with incorporation or reduction of molecular oxygen"/>
    <property type="evidence" value="ECO:0007669"/>
    <property type="project" value="InterPro"/>
</dbReference>
<dbReference type="Gramene" id="OE9A009286T1">
    <property type="protein sequence ID" value="OE9A009286C1"/>
    <property type="gene ID" value="OE9A009286"/>
</dbReference>
<sequence>MISYSLIGVLLTLLGVSAAVISGLLLYIIIKCRLAWWWFIYRSKGLPVYDDVRLLGNNFLTLLGAPNISEKSIEAHKRLGKTYGYVAMTRYGCFTIDLDLIKMIVIDEGDVHINRSQTDFPLHELENSLLLVDEDQWRRMRRLYAPVFKSSKFKTPNVLEEVEKSVEKLIDHIEEKLDKQAEAKKLFEADDLMHKISLQLVLSCFYKQYDLVDFNEEPSYWVKMIEDGPESVRTNVVAKIAIFFPALNPIIDWLVWHFHPQGVWRRKLVDFVREQTRFRMEARKEFSEVAKTAAKGGMKLDKDNFSFRDGRRFKRNMMDLPIDYYLDGKITKEELFNSSFMMIGAADLTTKEVMIHALYLLGRNPREQELARQSVMANGEESEYLSWVINETLRLYPPVPAGCSRTIKRDIELANGHILPKGSFVVTNTFAIHRLKEYWGEDVEEFRPERWRDTSKHHPMQFIPFGAGNRMCVGREFALFELKKVFSALLMRYEFEAKHKDDAYVFDSLYMIMILPNSPTFVTIKRLERKVSLLGGCSSTIADKTSTFGNSTFEDVSCFLIAVQHAARLTSCVATGLRRGAFIELSETPLLGLIRELDNDERSTVTLRNKVTDREKTKMIEQLSFDESDEHRLGLTTCLLIYLVAVLAENLVLTGVIKFRSLMMLIVGS</sequence>
<dbReference type="GO" id="GO:0005506">
    <property type="term" value="F:iron ion binding"/>
    <property type="evidence" value="ECO:0007669"/>
    <property type="project" value="InterPro"/>
</dbReference>
<evidence type="ECO:0000256" key="7">
    <source>
        <dbReference type="ARBA" id="ARBA00023033"/>
    </source>
</evidence>
<dbReference type="Gene3D" id="1.10.630.10">
    <property type="entry name" value="Cytochrome P450"/>
    <property type="match status" value="1"/>
</dbReference>
<dbReference type="PRINTS" id="PR00465">
    <property type="entry name" value="EP450IV"/>
</dbReference>
<name>A0A8S0RBD1_OLEEU</name>
<dbReference type="PANTHER" id="PTHR24292:SF54">
    <property type="entry name" value="CYP9F3-RELATED"/>
    <property type="match status" value="1"/>
</dbReference>
<dbReference type="GO" id="GO:0020037">
    <property type="term" value="F:heme binding"/>
    <property type="evidence" value="ECO:0007669"/>
    <property type="project" value="InterPro"/>
</dbReference>
<dbReference type="InterPro" id="IPR017972">
    <property type="entry name" value="Cyt_P450_CS"/>
</dbReference>
<comment type="caution">
    <text evidence="11">The sequence shown here is derived from an EMBL/GenBank/DDBJ whole genome shotgun (WGS) entry which is preliminary data.</text>
</comment>
<comment type="cofactor">
    <cofactor evidence="1 8">
        <name>heme</name>
        <dbReference type="ChEBI" id="CHEBI:30413"/>
    </cofactor>
</comment>
<dbReference type="InterPro" id="IPR001128">
    <property type="entry name" value="Cyt_P450"/>
</dbReference>
<gene>
    <name evidence="11" type="ORF">OLEA9_A009286</name>
</gene>
<keyword evidence="3 8" id="KW-0349">Heme</keyword>
<evidence type="ECO:0000256" key="2">
    <source>
        <dbReference type="ARBA" id="ARBA00010617"/>
    </source>
</evidence>